<evidence type="ECO:0000313" key="2">
    <source>
        <dbReference type="Proteomes" id="UP001321473"/>
    </source>
</evidence>
<sequence>MDQGIIKAFKAGYRRRLVQRLLINLCMGTDYKTDLLGAIQIIAGLEEAGDECLKDMDDAEECVEVAFRDLSHFPGVVPSELTVEDFINAESEVQAVADLTDDDIVAGIAGAQEGDSSDDKDNCALERCARVQPLNWHQC</sequence>
<protein>
    <submittedName>
        <fullName evidence="1">Uncharacterized protein</fullName>
    </submittedName>
</protein>
<proteinExistence type="predicted"/>
<dbReference type="Proteomes" id="UP001321473">
    <property type="component" value="Unassembled WGS sequence"/>
</dbReference>
<name>A0AAQ4DYV8_AMBAM</name>
<evidence type="ECO:0000313" key="1">
    <source>
        <dbReference type="EMBL" id="KAK8767648.1"/>
    </source>
</evidence>
<organism evidence="1 2">
    <name type="scientific">Amblyomma americanum</name>
    <name type="common">Lone star tick</name>
    <dbReference type="NCBI Taxonomy" id="6943"/>
    <lineage>
        <taxon>Eukaryota</taxon>
        <taxon>Metazoa</taxon>
        <taxon>Ecdysozoa</taxon>
        <taxon>Arthropoda</taxon>
        <taxon>Chelicerata</taxon>
        <taxon>Arachnida</taxon>
        <taxon>Acari</taxon>
        <taxon>Parasitiformes</taxon>
        <taxon>Ixodida</taxon>
        <taxon>Ixodoidea</taxon>
        <taxon>Ixodidae</taxon>
        <taxon>Amblyomminae</taxon>
        <taxon>Amblyomma</taxon>
    </lineage>
</organism>
<reference evidence="1 2" key="1">
    <citation type="journal article" date="2023" name="Arcadia Sci">
        <title>De novo assembly of a long-read Amblyomma americanum tick genome.</title>
        <authorList>
            <person name="Chou S."/>
            <person name="Poskanzer K.E."/>
            <person name="Rollins M."/>
            <person name="Thuy-Boun P.S."/>
        </authorList>
    </citation>
    <scope>NUCLEOTIDE SEQUENCE [LARGE SCALE GENOMIC DNA]</scope>
    <source>
        <strain evidence="1">F_SG_1</strain>
        <tissue evidence="1">Salivary glands</tissue>
    </source>
</reference>
<gene>
    <name evidence="1" type="ORF">V5799_005571</name>
</gene>
<comment type="caution">
    <text evidence="1">The sequence shown here is derived from an EMBL/GenBank/DDBJ whole genome shotgun (WGS) entry which is preliminary data.</text>
</comment>
<dbReference type="EMBL" id="JARKHS020025255">
    <property type="protein sequence ID" value="KAK8767648.1"/>
    <property type="molecule type" value="Genomic_DNA"/>
</dbReference>
<dbReference type="AlphaFoldDB" id="A0AAQ4DYV8"/>
<accession>A0AAQ4DYV8</accession>
<keyword evidence="2" id="KW-1185">Reference proteome</keyword>